<evidence type="ECO:0000259" key="4">
    <source>
        <dbReference type="PROSITE" id="PS50042"/>
    </source>
</evidence>
<evidence type="ECO:0000313" key="6">
    <source>
        <dbReference type="EMBL" id="AZR73582.1"/>
    </source>
</evidence>
<dbReference type="KEGG" id="aft:BBF96_09380"/>
<evidence type="ECO:0000313" key="7">
    <source>
        <dbReference type="Proteomes" id="UP000267250"/>
    </source>
</evidence>
<dbReference type="SMART" id="SM00100">
    <property type="entry name" value="cNMP"/>
    <property type="match status" value="1"/>
</dbReference>
<dbReference type="InterPro" id="IPR050397">
    <property type="entry name" value="Env_Response_Regulators"/>
</dbReference>
<dbReference type="CDD" id="cd00092">
    <property type="entry name" value="HTH_CRP"/>
    <property type="match status" value="1"/>
</dbReference>
<gene>
    <name evidence="6" type="ORF">BBF96_09380</name>
</gene>
<dbReference type="PANTHER" id="PTHR24567:SF74">
    <property type="entry name" value="HTH-TYPE TRANSCRIPTIONAL REGULATOR ARCR"/>
    <property type="match status" value="1"/>
</dbReference>
<dbReference type="SUPFAM" id="SSF51206">
    <property type="entry name" value="cAMP-binding domain-like"/>
    <property type="match status" value="1"/>
</dbReference>
<dbReference type="PROSITE" id="PS51063">
    <property type="entry name" value="HTH_CRP_2"/>
    <property type="match status" value="1"/>
</dbReference>
<dbReference type="CDD" id="cd00038">
    <property type="entry name" value="CAP_ED"/>
    <property type="match status" value="1"/>
</dbReference>
<dbReference type="RefSeq" id="WP_127016921.1">
    <property type="nucleotide sequence ID" value="NZ_CP016379.1"/>
</dbReference>
<dbReference type="Proteomes" id="UP000267250">
    <property type="component" value="Chromosome"/>
</dbReference>
<keyword evidence="7" id="KW-1185">Reference proteome</keyword>
<dbReference type="PANTHER" id="PTHR24567">
    <property type="entry name" value="CRP FAMILY TRANSCRIPTIONAL REGULATORY PROTEIN"/>
    <property type="match status" value="1"/>
</dbReference>
<sequence length="219" mass="25317">MNNLEKIRPDLKLENFFRTKGFQRKFKANELIFMENEREDCLFYIAEGLVKIFMISDEGKEKTLFILSSGQFFGEVSLFDGLGYDVNAEALGDTVIYSMNFKDLKNALFKEPDLSFDLLKVMAEKVRTLTQQIKDMVFYDISGRLANQILIFSKQFGKKTERGILIQLSLTHQELANLLGASRVTVTKTLNQFQEEGIIEIVNRRILITDLQQLMRYIG</sequence>
<evidence type="ECO:0000256" key="1">
    <source>
        <dbReference type="ARBA" id="ARBA00023015"/>
    </source>
</evidence>
<evidence type="ECO:0000256" key="3">
    <source>
        <dbReference type="ARBA" id="ARBA00023163"/>
    </source>
</evidence>
<keyword evidence="2" id="KW-0238">DNA-binding</keyword>
<name>A0A3S9SZH5_9FIRM</name>
<dbReference type="FunFam" id="1.10.10.10:FF:000019">
    <property type="entry name" value="Crp/Fnr family transcriptional regulator"/>
    <property type="match status" value="1"/>
</dbReference>
<feature type="domain" description="Cyclic nucleotide-binding" evidence="4">
    <location>
        <begin position="1"/>
        <end position="125"/>
    </location>
</feature>
<dbReference type="GO" id="GO:0005829">
    <property type="term" value="C:cytosol"/>
    <property type="evidence" value="ECO:0007669"/>
    <property type="project" value="TreeGrafter"/>
</dbReference>
<keyword evidence="3" id="KW-0804">Transcription</keyword>
<dbReference type="SUPFAM" id="SSF46785">
    <property type="entry name" value="Winged helix' DNA-binding domain"/>
    <property type="match status" value="1"/>
</dbReference>
<keyword evidence="1" id="KW-0805">Transcription regulation</keyword>
<dbReference type="OrthoDB" id="9798104at2"/>
<dbReference type="GO" id="GO:0003700">
    <property type="term" value="F:DNA-binding transcription factor activity"/>
    <property type="evidence" value="ECO:0007669"/>
    <property type="project" value="TreeGrafter"/>
</dbReference>
<feature type="domain" description="HTH crp-type" evidence="5">
    <location>
        <begin position="139"/>
        <end position="212"/>
    </location>
</feature>
<dbReference type="InterPro" id="IPR036390">
    <property type="entry name" value="WH_DNA-bd_sf"/>
</dbReference>
<dbReference type="PROSITE" id="PS50042">
    <property type="entry name" value="CNMP_BINDING_3"/>
    <property type="match status" value="1"/>
</dbReference>
<reference evidence="6 7" key="1">
    <citation type="submission" date="2016-07" db="EMBL/GenBank/DDBJ databases">
        <title>Genome and transcriptome analysis of iron-reducing fermentative bacteria Anoxybacter fermentans.</title>
        <authorList>
            <person name="Zeng X."/>
            <person name="Shao Z."/>
        </authorList>
    </citation>
    <scope>NUCLEOTIDE SEQUENCE [LARGE SCALE GENOMIC DNA]</scope>
    <source>
        <strain evidence="6 7">DY22613</strain>
    </source>
</reference>
<dbReference type="Pfam" id="PF13545">
    <property type="entry name" value="HTH_Crp_2"/>
    <property type="match status" value="1"/>
</dbReference>
<dbReference type="SMART" id="SM00419">
    <property type="entry name" value="HTH_CRP"/>
    <property type="match status" value="1"/>
</dbReference>
<dbReference type="GO" id="GO:0003677">
    <property type="term" value="F:DNA binding"/>
    <property type="evidence" value="ECO:0007669"/>
    <property type="project" value="UniProtKB-KW"/>
</dbReference>
<evidence type="ECO:0000259" key="5">
    <source>
        <dbReference type="PROSITE" id="PS51063"/>
    </source>
</evidence>
<dbReference type="InterPro" id="IPR018490">
    <property type="entry name" value="cNMP-bd_dom_sf"/>
</dbReference>
<dbReference type="InterPro" id="IPR014710">
    <property type="entry name" value="RmlC-like_jellyroll"/>
</dbReference>
<evidence type="ECO:0000256" key="2">
    <source>
        <dbReference type="ARBA" id="ARBA00023125"/>
    </source>
</evidence>
<proteinExistence type="predicted"/>
<evidence type="ECO:0008006" key="8">
    <source>
        <dbReference type="Google" id="ProtNLM"/>
    </source>
</evidence>
<dbReference type="Gene3D" id="1.10.10.10">
    <property type="entry name" value="Winged helix-like DNA-binding domain superfamily/Winged helix DNA-binding domain"/>
    <property type="match status" value="1"/>
</dbReference>
<dbReference type="PRINTS" id="PR00034">
    <property type="entry name" value="HTHCRP"/>
</dbReference>
<dbReference type="AlphaFoldDB" id="A0A3S9SZH5"/>
<dbReference type="InterPro" id="IPR036388">
    <property type="entry name" value="WH-like_DNA-bd_sf"/>
</dbReference>
<dbReference type="Gene3D" id="2.60.120.10">
    <property type="entry name" value="Jelly Rolls"/>
    <property type="match status" value="1"/>
</dbReference>
<dbReference type="InterPro" id="IPR012318">
    <property type="entry name" value="HTH_CRP"/>
</dbReference>
<dbReference type="Pfam" id="PF00027">
    <property type="entry name" value="cNMP_binding"/>
    <property type="match status" value="1"/>
</dbReference>
<dbReference type="EMBL" id="CP016379">
    <property type="protein sequence ID" value="AZR73582.1"/>
    <property type="molecule type" value="Genomic_DNA"/>
</dbReference>
<accession>A0A3S9SZH5</accession>
<dbReference type="InterPro" id="IPR000595">
    <property type="entry name" value="cNMP-bd_dom"/>
</dbReference>
<protein>
    <recommendedName>
        <fullName evidence="8">Crp/Fnr family transcriptional regulator</fullName>
    </recommendedName>
</protein>
<organism evidence="6 7">
    <name type="scientific">Anoxybacter fermentans</name>
    <dbReference type="NCBI Taxonomy" id="1323375"/>
    <lineage>
        <taxon>Bacteria</taxon>
        <taxon>Bacillati</taxon>
        <taxon>Bacillota</taxon>
        <taxon>Clostridia</taxon>
        <taxon>Halanaerobiales</taxon>
        <taxon>Anoxybacter</taxon>
    </lineage>
</organism>